<dbReference type="InterPro" id="IPR041698">
    <property type="entry name" value="Methyltransf_25"/>
</dbReference>
<organism evidence="3 4">
    <name type="scientific">Ktedonobacter racemifer DSM 44963</name>
    <dbReference type="NCBI Taxonomy" id="485913"/>
    <lineage>
        <taxon>Bacteria</taxon>
        <taxon>Bacillati</taxon>
        <taxon>Chloroflexota</taxon>
        <taxon>Ktedonobacteria</taxon>
        <taxon>Ktedonobacterales</taxon>
        <taxon>Ktedonobacteraceae</taxon>
        <taxon>Ktedonobacter</taxon>
    </lineage>
</organism>
<protein>
    <submittedName>
        <fullName evidence="3">Methyltransferase type 12</fullName>
    </submittedName>
</protein>
<reference evidence="3 4" key="1">
    <citation type="journal article" date="2011" name="Stand. Genomic Sci.">
        <title>Non-contiguous finished genome sequence and contextual data of the filamentous soil bacterium Ktedonobacter racemifer type strain (SOSP1-21).</title>
        <authorList>
            <person name="Chang Y.J."/>
            <person name="Land M."/>
            <person name="Hauser L."/>
            <person name="Chertkov O."/>
            <person name="Del Rio T.G."/>
            <person name="Nolan M."/>
            <person name="Copeland A."/>
            <person name="Tice H."/>
            <person name="Cheng J.F."/>
            <person name="Lucas S."/>
            <person name="Han C."/>
            <person name="Goodwin L."/>
            <person name="Pitluck S."/>
            <person name="Ivanova N."/>
            <person name="Ovchinikova G."/>
            <person name="Pati A."/>
            <person name="Chen A."/>
            <person name="Palaniappan K."/>
            <person name="Mavromatis K."/>
            <person name="Liolios K."/>
            <person name="Brettin T."/>
            <person name="Fiebig A."/>
            <person name="Rohde M."/>
            <person name="Abt B."/>
            <person name="Goker M."/>
            <person name="Detter J.C."/>
            <person name="Woyke T."/>
            <person name="Bristow J."/>
            <person name="Eisen J.A."/>
            <person name="Markowitz V."/>
            <person name="Hugenholtz P."/>
            <person name="Kyrpides N.C."/>
            <person name="Klenk H.P."/>
            <person name="Lapidus A."/>
        </authorList>
    </citation>
    <scope>NUCLEOTIDE SEQUENCE [LARGE SCALE GENOMIC DNA]</scope>
    <source>
        <strain evidence="4">DSM 44963</strain>
    </source>
</reference>
<dbReference type="Pfam" id="PF13649">
    <property type="entry name" value="Methyltransf_25"/>
    <property type="match status" value="1"/>
</dbReference>
<dbReference type="Proteomes" id="UP000004508">
    <property type="component" value="Unassembled WGS sequence"/>
</dbReference>
<keyword evidence="3" id="KW-0489">Methyltransferase</keyword>
<gene>
    <name evidence="3" type="ORF">Krac_2088</name>
</gene>
<dbReference type="EMBL" id="ADVG01000004">
    <property type="protein sequence ID" value="EFH81373.1"/>
    <property type="molecule type" value="Genomic_DNA"/>
</dbReference>
<evidence type="ECO:0000313" key="4">
    <source>
        <dbReference type="Proteomes" id="UP000004508"/>
    </source>
</evidence>
<dbReference type="CDD" id="cd02440">
    <property type="entry name" value="AdoMet_MTases"/>
    <property type="match status" value="1"/>
</dbReference>
<dbReference type="InterPro" id="IPR029063">
    <property type="entry name" value="SAM-dependent_MTases_sf"/>
</dbReference>
<evidence type="ECO:0000313" key="3">
    <source>
        <dbReference type="EMBL" id="EFH81373.1"/>
    </source>
</evidence>
<evidence type="ECO:0000259" key="2">
    <source>
        <dbReference type="Pfam" id="PF13649"/>
    </source>
</evidence>
<keyword evidence="4" id="KW-1185">Reference proteome</keyword>
<comment type="caution">
    <text evidence="3">The sequence shown here is derived from an EMBL/GenBank/DDBJ whole genome shotgun (WGS) entry which is preliminary data.</text>
</comment>
<dbReference type="STRING" id="485913.Krac_2088"/>
<sequence>MTQRFLTQHFWSNLQPIYHKYLRGNERTLILQTMTKHLAEQIPEIYERYALEWDADRNSRKWNDKGWHDRFVKCLTEGATILDLGCGSGMPVAHNLVQHGLRVTGVDTSPTLIALCRRRMPEQEWIVSDMRAVTLHRRFDGILGWDSFFFLKSDDQRKMFNVFAAHAAPSAFIMFNTGPRHGEAIGEYRGESLYHASLDPAEYQMLLDQFGFDVVAHAVEDPTAGGRTVWLAQSRRRS</sequence>
<dbReference type="AlphaFoldDB" id="D6U4E3"/>
<dbReference type="GO" id="GO:0008168">
    <property type="term" value="F:methyltransferase activity"/>
    <property type="evidence" value="ECO:0007669"/>
    <property type="project" value="UniProtKB-KW"/>
</dbReference>
<accession>D6U4E3</accession>
<name>D6U4E3_KTERA</name>
<keyword evidence="1 3" id="KW-0808">Transferase</keyword>
<dbReference type="PANTHER" id="PTHR43861">
    <property type="entry name" value="TRANS-ACONITATE 2-METHYLTRANSFERASE-RELATED"/>
    <property type="match status" value="1"/>
</dbReference>
<dbReference type="GO" id="GO:0032259">
    <property type="term" value="P:methylation"/>
    <property type="evidence" value="ECO:0007669"/>
    <property type="project" value="UniProtKB-KW"/>
</dbReference>
<dbReference type="Gene3D" id="3.40.50.150">
    <property type="entry name" value="Vaccinia Virus protein VP39"/>
    <property type="match status" value="1"/>
</dbReference>
<evidence type="ECO:0000256" key="1">
    <source>
        <dbReference type="ARBA" id="ARBA00022679"/>
    </source>
</evidence>
<dbReference type="SUPFAM" id="SSF53335">
    <property type="entry name" value="S-adenosyl-L-methionine-dependent methyltransferases"/>
    <property type="match status" value="1"/>
</dbReference>
<proteinExistence type="predicted"/>
<feature type="domain" description="Methyltransferase" evidence="2">
    <location>
        <begin position="81"/>
        <end position="169"/>
    </location>
</feature>
<dbReference type="eggNOG" id="COG4106">
    <property type="taxonomic scope" value="Bacteria"/>
</dbReference>
<dbReference type="InParanoid" id="D6U4E3"/>